<accession>A0A246GGZ9</accession>
<dbReference type="AlphaFoldDB" id="A0A246GGZ9"/>
<name>A0A246GGZ9_9FLAO</name>
<evidence type="ECO:0008006" key="3">
    <source>
        <dbReference type="Google" id="ProtNLM"/>
    </source>
</evidence>
<organism evidence="1 2">
    <name type="scientific">Flavobacterium davisii</name>
    <dbReference type="NCBI Taxonomy" id="2906077"/>
    <lineage>
        <taxon>Bacteria</taxon>
        <taxon>Pseudomonadati</taxon>
        <taxon>Bacteroidota</taxon>
        <taxon>Flavobacteriia</taxon>
        <taxon>Flavobacteriales</taxon>
        <taxon>Flavobacteriaceae</taxon>
        <taxon>Flavobacterium</taxon>
    </lineage>
</organism>
<dbReference type="Pfam" id="PF11042">
    <property type="entry name" value="DUF2750"/>
    <property type="match status" value="1"/>
</dbReference>
<gene>
    <name evidence="1" type="ORF">BWK59_10250</name>
</gene>
<dbReference type="Proteomes" id="UP000197768">
    <property type="component" value="Unassembled WGS sequence"/>
</dbReference>
<reference evidence="1 2" key="1">
    <citation type="journal article" date="2017" name="Infect. Genet. Evol.">
        <title>Comparative genome analysis of fish pathogen Flavobacterium columnare reveals extensive sequence diversity within the species.</title>
        <authorList>
            <person name="Kayansamruaj P."/>
            <person name="Dong H.T."/>
            <person name="Hirono I."/>
            <person name="Kondo H."/>
            <person name="Senapin S."/>
            <person name="Rodkhum C."/>
        </authorList>
    </citation>
    <scope>NUCLEOTIDE SEQUENCE [LARGE SCALE GENOMIC DNA]</scope>
    <source>
        <strain evidence="1 2">1215</strain>
    </source>
</reference>
<protein>
    <recommendedName>
        <fullName evidence="3">DUF2750 domain-containing protein</fullName>
    </recommendedName>
</protein>
<dbReference type="RefSeq" id="WP_088393590.1">
    <property type="nucleotide sequence ID" value="NZ_MTCZ01000109.1"/>
</dbReference>
<dbReference type="InterPro" id="IPR021284">
    <property type="entry name" value="DUF2750"/>
</dbReference>
<dbReference type="EMBL" id="MTCZ01000109">
    <property type="protein sequence ID" value="OWP83478.1"/>
    <property type="molecule type" value="Genomic_DNA"/>
</dbReference>
<sequence>MKNDIQIIQRHQEFIKTICETKKVYTLVNSEIYSLSYANNYQDEEGNPIAILCVWSQKKYAQICQNEEWANYKVEEIDLVDFIENWCIGLDSDAMMAGIEFDKNLYGYEADPLELILEIVDYLKIIKKDLKLSYYRNLSDLAQKIKEVLY</sequence>
<comment type="caution">
    <text evidence="1">The sequence shown here is derived from an EMBL/GenBank/DDBJ whole genome shotgun (WGS) entry which is preliminary data.</text>
</comment>
<evidence type="ECO:0000313" key="1">
    <source>
        <dbReference type="EMBL" id="OWP83478.1"/>
    </source>
</evidence>
<proteinExistence type="predicted"/>
<evidence type="ECO:0000313" key="2">
    <source>
        <dbReference type="Proteomes" id="UP000197768"/>
    </source>
</evidence>